<comment type="caution">
    <text evidence="3">The sequence shown here is derived from an EMBL/GenBank/DDBJ whole genome shotgun (WGS) entry which is preliminary data.</text>
</comment>
<evidence type="ECO:0000313" key="3">
    <source>
        <dbReference type="EMBL" id="MDT0477427.1"/>
    </source>
</evidence>
<keyword evidence="1" id="KW-0238">DNA-binding</keyword>
<dbReference type="EMBL" id="JAVRFF010000061">
    <property type="protein sequence ID" value="MDT0477427.1"/>
    <property type="molecule type" value="Genomic_DNA"/>
</dbReference>
<dbReference type="PANTHER" id="PTHR46797">
    <property type="entry name" value="HTH-TYPE TRANSCRIPTIONAL REGULATOR"/>
    <property type="match status" value="1"/>
</dbReference>
<organism evidence="3 4">
    <name type="scientific">Streptomyces hintoniae</name>
    <dbReference type="NCBI Taxonomy" id="3075521"/>
    <lineage>
        <taxon>Bacteria</taxon>
        <taxon>Bacillati</taxon>
        <taxon>Actinomycetota</taxon>
        <taxon>Actinomycetes</taxon>
        <taxon>Kitasatosporales</taxon>
        <taxon>Streptomycetaceae</taxon>
        <taxon>Streptomyces</taxon>
    </lineage>
</organism>
<sequence>MPRPTPPDDRVLARRRAVGVQIRLVRESLNLSQPDVCGRSGIDVATYSRIEGGRASPLLDTLIRIADALDVDLAVLVTVGAAVPDGEQDRSL</sequence>
<accession>A0ABU2UVW0</accession>
<evidence type="ECO:0000313" key="4">
    <source>
        <dbReference type="Proteomes" id="UP001180489"/>
    </source>
</evidence>
<protein>
    <submittedName>
        <fullName evidence="3">Helix-turn-helix transcriptional regulator</fullName>
    </submittedName>
</protein>
<dbReference type="PANTHER" id="PTHR46797:SF1">
    <property type="entry name" value="METHYLPHOSPHONATE SYNTHASE"/>
    <property type="match status" value="1"/>
</dbReference>
<proteinExistence type="predicted"/>
<dbReference type="Gene3D" id="1.10.260.40">
    <property type="entry name" value="lambda repressor-like DNA-binding domains"/>
    <property type="match status" value="1"/>
</dbReference>
<evidence type="ECO:0000259" key="2">
    <source>
        <dbReference type="PROSITE" id="PS50943"/>
    </source>
</evidence>
<keyword evidence="4" id="KW-1185">Reference proteome</keyword>
<gene>
    <name evidence="3" type="ORF">RM863_35425</name>
</gene>
<dbReference type="InterPro" id="IPR050807">
    <property type="entry name" value="TransReg_Diox_bact_type"/>
</dbReference>
<reference evidence="3" key="1">
    <citation type="submission" date="2024-05" db="EMBL/GenBank/DDBJ databases">
        <title>30 novel species of actinomycetes from the DSMZ collection.</title>
        <authorList>
            <person name="Nouioui I."/>
        </authorList>
    </citation>
    <scope>NUCLEOTIDE SEQUENCE</scope>
    <source>
        <strain evidence="3">DSM 41014</strain>
    </source>
</reference>
<dbReference type="CDD" id="cd00093">
    <property type="entry name" value="HTH_XRE"/>
    <property type="match status" value="1"/>
</dbReference>
<dbReference type="Proteomes" id="UP001180489">
    <property type="component" value="Unassembled WGS sequence"/>
</dbReference>
<dbReference type="SMART" id="SM00530">
    <property type="entry name" value="HTH_XRE"/>
    <property type="match status" value="1"/>
</dbReference>
<dbReference type="SUPFAM" id="SSF47413">
    <property type="entry name" value="lambda repressor-like DNA-binding domains"/>
    <property type="match status" value="1"/>
</dbReference>
<dbReference type="PROSITE" id="PS50943">
    <property type="entry name" value="HTH_CROC1"/>
    <property type="match status" value="1"/>
</dbReference>
<name>A0ABU2UVW0_9ACTN</name>
<dbReference type="InterPro" id="IPR010982">
    <property type="entry name" value="Lambda_DNA-bd_dom_sf"/>
</dbReference>
<evidence type="ECO:0000256" key="1">
    <source>
        <dbReference type="ARBA" id="ARBA00023125"/>
    </source>
</evidence>
<dbReference type="Pfam" id="PF01381">
    <property type="entry name" value="HTH_3"/>
    <property type="match status" value="1"/>
</dbReference>
<feature type="domain" description="HTH cro/C1-type" evidence="2">
    <location>
        <begin position="22"/>
        <end position="76"/>
    </location>
</feature>
<dbReference type="RefSeq" id="WP_311637634.1">
    <property type="nucleotide sequence ID" value="NZ_JAVRFF010000061.1"/>
</dbReference>
<dbReference type="InterPro" id="IPR001387">
    <property type="entry name" value="Cro/C1-type_HTH"/>
</dbReference>